<feature type="transmembrane region" description="Helical" evidence="2">
    <location>
        <begin position="159"/>
        <end position="178"/>
    </location>
</feature>
<dbReference type="RefSeq" id="WP_048476477.1">
    <property type="nucleotide sequence ID" value="NZ_JBIRUD010000009.1"/>
</dbReference>
<keyword evidence="2" id="KW-1133">Transmembrane helix</keyword>
<dbReference type="InterPro" id="IPR026467">
    <property type="entry name" value="Ser/Gly_Cys_C_dom"/>
</dbReference>
<gene>
    <name evidence="3" type="ORF">ACS04_11525</name>
</gene>
<feature type="region of interest" description="Disordered" evidence="1">
    <location>
        <begin position="232"/>
        <end position="259"/>
    </location>
</feature>
<reference evidence="3 4" key="1">
    <citation type="submission" date="2015-06" db="EMBL/GenBank/DDBJ databases">
        <title>Recapitulation of the evolution of biosynthetic gene clusters reveals hidden chemical diversity on bacterial genomes.</title>
        <authorList>
            <person name="Cruz-Morales P."/>
            <person name="Martinez-Guerrero C."/>
            <person name="Morales-Escalante M.A."/>
            <person name="Yanez-Guerra L.A."/>
            <person name="Kopp J.F."/>
            <person name="Feldmann J."/>
            <person name="Ramos-Aboites H.E."/>
            <person name="Barona-Gomez F."/>
        </authorList>
    </citation>
    <scope>NUCLEOTIDE SEQUENCE [LARGE SCALE GENOMIC DNA]</scope>
    <source>
        <strain evidence="3 4">ATCC 31245</strain>
    </source>
</reference>
<comment type="caution">
    <text evidence="3">The sequence shown here is derived from an EMBL/GenBank/DDBJ whole genome shotgun (WGS) entry which is preliminary data.</text>
</comment>
<proteinExistence type="predicted"/>
<dbReference type="Proteomes" id="UP000035932">
    <property type="component" value="Unassembled WGS sequence"/>
</dbReference>
<evidence type="ECO:0000256" key="2">
    <source>
        <dbReference type="SAM" id="Phobius"/>
    </source>
</evidence>
<dbReference type="OrthoDB" id="4323655at2"/>
<evidence type="ECO:0000313" key="4">
    <source>
        <dbReference type="Proteomes" id="UP000035932"/>
    </source>
</evidence>
<evidence type="ECO:0008006" key="5">
    <source>
        <dbReference type="Google" id="ProtNLM"/>
    </source>
</evidence>
<organism evidence="3 4">
    <name type="scientific">Streptomyces roseus</name>
    <dbReference type="NCBI Taxonomy" id="66430"/>
    <lineage>
        <taxon>Bacteria</taxon>
        <taxon>Bacillati</taxon>
        <taxon>Actinomycetota</taxon>
        <taxon>Actinomycetes</taxon>
        <taxon>Kitasatosporales</taxon>
        <taxon>Streptomycetaceae</taxon>
        <taxon>Streptomyces</taxon>
    </lineage>
</organism>
<keyword evidence="4" id="KW-1185">Reference proteome</keyword>
<keyword evidence="2" id="KW-0472">Membrane</keyword>
<evidence type="ECO:0000313" key="3">
    <source>
        <dbReference type="EMBL" id="KMO97657.1"/>
    </source>
</evidence>
<dbReference type="EMBL" id="LFML01000044">
    <property type="protein sequence ID" value="KMO97657.1"/>
    <property type="molecule type" value="Genomic_DNA"/>
</dbReference>
<sequence length="259" mass="27448">MITEVSAAAAGLLLGAAVLRLLPGRGPLRDPAGHPLTPVETALLRGGARAAVRTALVELYLAGAVEPAWRHTVRRSTTPPTGCSDLARSVYRVLHGRLHPRLLEREDRVREATRAAERQLARDGLLLTRRRRLAARAALLPVFAAGPVTAWAGGAGPPAASLPLALLAEGVALLLWVWPRRTGRGAALLVHLRMQQAGTPRPTEREPARLLLHVALVGAPALRAGLPRFTEESGLLGRPPREPMERGGGGSPEVFTCGG</sequence>
<dbReference type="PATRIC" id="fig|66430.4.peg.4699"/>
<protein>
    <recommendedName>
        <fullName evidence="5">TIGR04222 domain-containing membrane protein</fullName>
    </recommendedName>
</protein>
<dbReference type="AlphaFoldDB" id="A0A0J6XTP8"/>
<evidence type="ECO:0000256" key="1">
    <source>
        <dbReference type="SAM" id="MobiDB-lite"/>
    </source>
</evidence>
<feature type="compositionally biased region" description="Gly residues" evidence="1">
    <location>
        <begin position="246"/>
        <end position="259"/>
    </location>
</feature>
<accession>A0A0J6XTP8</accession>
<name>A0A0J6XTP8_9ACTN</name>
<keyword evidence="2" id="KW-0812">Transmembrane</keyword>
<dbReference type="NCBIfam" id="TIGR04222">
    <property type="entry name" value="near_uncomplex"/>
    <property type="match status" value="1"/>
</dbReference>
<feature type="transmembrane region" description="Helical" evidence="2">
    <location>
        <begin position="133"/>
        <end position="153"/>
    </location>
</feature>